<comment type="caution">
    <text evidence="3">The sequence shown here is derived from an EMBL/GenBank/DDBJ whole genome shotgun (WGS) entry which is preliminary data.</text>
</comment>
<reference evidence="3 4" key="1">
    <citation type="journal article" date="2016" name="Genome Biol. Evol.">
        <title>Gene Family Evolution Reflects Adaptation to Soil Environmental Stressors in the Genome of the Collembolan Orchesella cincta.</title>
        <authorList>
            <person name="Faddeeva-Vakhrusheva A."/>
            <person name="Derks M.F."/>
            <person name="Anvar S.Y."/>
            <person name="Agamennone V."/>
            <person name="Suring W."/>
            <person name="Smit S."/>
            <person name="van Straalen N.M."/>
            <person name="Roelofs D."/>
        </authorList>
    </citation>
    <scope>NUCLEOTIDE SEQUENCE [LARGE SCALE GENOMIC DNA]</scope>
    <source>
        <tissue evidence="3">Mixed pool</tissue>
    </source>
</reference>
<proteinExistence type="inferred from homology"/>
<dbReference type="GO" id="GO:0050660">
    <property type="term" value="F:flavin adenine dinucleotide binding"/>
    <property type="evidence" value="ECO:0007669"/>
    <property type="project" value="InterPro"/>
</dbReference>
<dbReference type="Gene3D" id="3.30.560.10">
    <property type="entry name" value="Glucose Oxidase, domain 3"/>
    <property type="match status" value="1"/>
</dbReference>
<comment type="similarity">
    <text evidence="1">Belongs to the GMC oxidoreductase family.</text>
</comment>
<evidence type="ECO:0000313" key="3">
    <source>
        <dbReference type="EMBL" id="ODN02509.1"/>
    </source>
</evidence>
<feature type="transmembrane region" description="Helical" evidence="2">
    <location>
        <begin position="191"/>
        <end position="210"/>
    </location>
</feature>
<evidence type="ECO:0000256" key="2">
    <source>
        <dbReference type="SAM" id="Phobius"/>
    </source>
</evidence>
<accession>A0A1D2NB83</accession>
<dbReference type="OrthoDB" id="269227at2759"/>
<feature type="transmembrane region" description="Helical" evidence="2">
    <location>
        <begin position="215"/>
        <end position="233"/>
    </location>
</feature>
<protein>
    <submittedName>
        <fullName evidence="3">Glucose dehydrogenase [FAD, quinone]</fullName>
    </submittedName>
</protein>
<evidence type="ECO:0000256" key="1">
    <source>
        <dbReference type="ARBA" id="ARBA00010790"/>
    </source>
</evidence>
<dbReference type="InterPro" id="IPR012132">
    <property type="entry name" value="GMC_OxRdtase"/>
</dbReference>
<keyword evidence="4" id="KW-1185">Reference proteome</keyword>
<dbReference type="STRING" id="48709.A0A1D2NB83"/>
<dbReference type="PANTHER" id="PTHR11552">
    <property type="entry name" value="GLUCOSE-METHANOL-CHOLINE GMC OXIDOREDUCTASE"/>
    <property type="match status" value="1"/>
</dbReference>
<keyword evidence="2" id="KW-0472">Membrane</keyword>
<dbReference type="Proteomes" id="UP000094527">
    <property type="component" value="Unassembled WGS sequence"/>
</dbReference>
<keyword evidence="2" id="KW-1133">Transmembrane helix</keyword>
<feature type="transmembrane region" description="Helical" evidence="2">
    <location>
        <begin position="59"/>
        <end position="79"/>
    </location>
</feature>
<keyword evidence="2" id="KW-0812">Transmembrane</keyword>
<feature type="transmembrane region" description="Helical" evidence="2">
    <location>
        <begin position="94"/>
        <end position="118"/>
    </location>
</feature>
<evidence type="ECO:0000313" key="4">
    <source>
        <dbReference type="Proteomes" id="UP000094527"/>
    </source>
</evidence>
<feature type="transmembrane region" description="Helical" evidence="2">
    <location>
        <begin position="146"/>
        <end position="171"/>
    </location>
</feature>
<dbReference type="EMBL" id="LJIJ01000108">
    <property type="protein sequence ID" value="ODN02509.1"/>
    <property type="molecule type" value="Genomic_DNA"/>
</dbReference>
<dbReference type="InterPro" id="IPR036188">
    <property type="entry name" value="FAD/NAD-bd_sf"/>
</dbReference>
<gene>
    <name evidence="3" type="ORF">Ocin01_04167</name>
</gene>
<name>A0A1D2NB83_ORCCI</name>
<dbReference type="GO" id="GO:0016491">
    <property type="term" value="F:oxidoreductase activity"/>
    <property type="evidence" value="ECO:0007669"/>
    <property type="project" value="TreeGrafter"/>
</dbReference>
<sequence>MGSQTKFRTYRTSVITPWMSLALQAYKQSYRRLPVIAADIDSEGSKIELKIQKLDRKSVPWLVFLLFFCVTFISGFDYLLTKKYFHPKDVPLDILQSLVCITVSFTTCYHFSIVFAFFGCKESSTLGYILSNNMNLRFRNAERLDIAGLLLVTFIVLATIFPIPACCAVWILDMNPLPVLFNDLFLPHPYYQDRLTILLSTLVSITLMVFATYFIFLKVVAVVAILCVLVGVACETHLEILLKERLSHGETLHLYTQIRLVIITARRLIRFSDVVSEPELAYDFIVVGGGTSGCLLANRLTENGRHSVLVIEAGGFPLANQSIPALAKVFELDTDVTFQYQSVPQKRAALGNNGV</sequence>
<dbReference type="PANTHER" id="PTHR11552:SF147">
    <property type="entry name" value="CHOLINE DEHYDROGENASE, MITOCHONDRIAL"/>
    <property type="match status" value="1"/>
</dbReference>
<organism evidence="3 4">
    <name type="scientific">Orchesella cincta</name>
    <name type="common">Springtail</name>
    <name type="synonym">Podura cincta</name>
    <dbReference type="NCBI Taxonomy" id="48709"/>
    <lineage>
        <taxon>Eukaryota</taxon>
        <taxon>Metazoa</taxon>
        <taxon>Ecdysozoa</taxon>
        <taxon>Arthropoda</taxon>
        <taxon>Hexapoda</taxon>
        <taxon>Collembola</taxon>
        <taxon>Entomobryomorpha</taxon>
        <taxon>Entomobryoidea</taxon>
        <taxon>Orchesellidae</taxon>
        <taxon>Orchesellinae</taxon>
        <taxon>Orchesella</taxon>
    </lineage>
</organism>
<dbReference type="Gene3D" id="3.50.50.60">
    <property type="entry name" value="FAD/NAD(P)-binding domain"/>
    <property type="match status" value="1"/>
</dbReference>
<dbReference type="SUPFAM" id="SSF51905">
    <property type="entry name" value="FAD/NAD(P)-binding domain"/>
    <property type="match status" value="1"/>
</dbReference>
<dbReference type="AlphaFoldDB" id="A0A1D2NB83"/>